<comment type="caution">
    <text evidence="2">The sequence shown here is derived from an EMBL/GenBank/DDBJ whole genome shotgun (WGS) entry which is preliminary data.</text>
</comment>
<sequence length="84" mass="9606">MTKIVIAELHHSRVCNNLSFDIVFLSCLFVCACVAAHLLLACPLPFLERIHSPEWIADGQIPNALTMFLCLNNNRKRRKKKKQT</sequence>
<feature type="transmembrane region" description="Helical" evidence="1">
    <location>
        <begin position="20"/>
        <end position="40"/>
    </location>
</feature>
<dbReference type="PROSITE" id="PS51257">
    <property type="entry name" value="PROKAR_LIPOPROTEIN"/>
    <property type="match status" value="1"/>
</dbReference>
<accession>A0A164W0W4</accession>
<dbReference type="EMBL" id="LRGB01001348">
    <property type="protein sequence ID" value="KZS12846.1"/>
    <property type="molecule type" value="Genomic_DNA"/>
</dbReference>
<gene>
    <name evidence="2" type="ORF">APZ42_022088</name>
</gene>
<reference evidence="2 3" key="1">
    <citation type="submission" date="2016-03" db="EMBL/GenBank/DDBJ databases">
        <title>EvidentialGene: Evidence-directed Construction of Genes on Genomes.</title>
        <authorList>
            <person name="Gilbert D.G."/>
            <person name="Choi J.-H."/>
            <person name="Mockaitis K."/>
            <person name="Colbourne J."/>
            <person name="Pfrender M."/>
        </authorList>
    </citation>
    <scope>NUCLEOTIDE SEQUENCE [LARGE SCALE GENOMIC DNA]</scope>
    <source>
        <strain evidence="2 3">Xinb3</strain>
        <tissue evidence="2">Complete organism</tissue>
    </source>
</reference>
<evidence type="ECO:0000313" key="3">
    <source>
        <dbReference type="Proteomes" id="UP000076858"/>
    </source>
</evidence>
<dbReference type="AlphaFoldDB" id="A0A164W0W4"/>
<evidence type="ECO:0000256" key="1">
    <source>
        <dbReference type="SAM" id="Phobius"/>
    </source>
</evidence>
<proteinExistence type="predicted"/>
<keyword evidence="1" id="KW-0812">Transmembrane</keyword>
<keyword evidence="1" id="KW-1133">Transmembrane helix</keyword>
<organism evidence="2 3">
    <name type="scientific">Daphnia magna</name>
    <dbReference type="NCBI Taxonomy" id="35525"/>
    <lineage>
        <taxon>Eukaryota</taxon>
        <taxon>Metazoa</taxon>
        <taxon>Ecdysozoa</taxon>
        <taxon>Arthropoda</taxon>
        <taxon>Crustacea</taxon>
        <taxon>Branchiopoda</taxon>
        <taxon>Diplostraca</taxon>
        <taxon>Cladocera</taxon>
        <taxon>Anomopoda</taxon>
        <taxon>Daphniidae</taxon>
        <taxon>Daphnia</taxon>
    </lineage>
</organism>
<keyword evidence="1" id="KW-0472">Membrane</keyword>
<keyword evidence="3" id="KW-1185">Reference proteome</keyword>
<dbReference type="Proteomes" id="UP000076858">
    <property type="component" value="Unassembled WGS sequence"/>
</dbReference>
<name>A0A164W0W4_9CRUS</name>
<protein>
    <submittedName>
        <fullName evidence="2">Uncharacterized protein</fullName>
    </submittedName>
</protein>
<evidence type="ECO:0000313" key="2">
    <source>
        <dbReference type="EMBL" id="KZS12846.1"/>
    </source>
</evidence>